<evidence type="ECO:0000313" key="2">
    <source>
        <dbReference type="Proteomes" id="UP000805193"/>
    </source>
</evidence>
<name>A0AC60PPK2_IXOPE</name>
<gene>
    <name evidence="1" type="ORF">HPB47_001892</name>
</gene>
<accession>A0AC60PPK2</accession>
<dbReference type="EMBL" id="JABSTQ010010257">
    <property type="protein sequence ID" value="KAG0422269.1"/>
    <property type="molecule type" value="Genomic_DNA"/>
</dbReference>
<dbReference type="Proteomes" id="UP000805193">
    <property type="component" value="Unassembled WGS sequence"/>
</dbReference>
<proteinExistence type="predicted"/>
<comment type="caution">
    <text evidence="1">The sequence shown here is derived from an EMBL/GenBank/DDBJ whole genome shotgun (WGS) entry which is preliminary data.</text>
</comment>
<evidence type="ECO:0000313" key="1">
    <source>
        <dbReference type="EMBL" id="KAG0422269.1"/>
    </source>
</evidence>
<protein>
    <submittedName>
        <fullName evidence="1">Uncharacterized protein</fullName>
    </submittedName>
</protein>
<keyword evidence="2" id="KW-1185">Reference proteome</keyword>
<sequence length="196" mass="19674">MPKDPLVDKINPRSSAGACQMPVIETAEGGAGCGASGGEAGFSLEPLQPHSPLAGVALAQLQDPEQLKAMGLCGDTLIILGDAGQGPQPVSVPVQCISGGGDSAVGSTSLVLCLPEDTVAVQVAASSQESWAWLQEATPHSQGLVATTGATLATAPGGEVVLVMDSSEDSVGLAAKSWFNDSMIATQALLTLETHK</sequence>
<reference evidence="1 2" key="1">
    <citation type="journal article" date="2020" name="Cell">
        <title>Large-Scale Comparative Analyses of Tick Genomes Elucidate Their Genetic Diversity and Vector Capacities.</title>
        <authorList>
            <consortium name="Tick Genome and Microbiome Consortium (TIGMIC)"/>
            <person name="Jia N."/>
            <person name="Wang J."/>
            <person name="Shi W."/>
            <person name="Du L."/>
            <person name="Sun Y."/>
            <person name="Zhan W."/>
            <person name="Jiang J.F."/>
            <person name="Wang Q."/>
            <person name="Zhang B."/>
            <person name="Ji P."/>
            <person name="Bell-Sakyi L."/>
            <person name="Cui X.M."/>
            <person name="Yuan T.T."/>
            <person name="Jiang B.G."/>
            <person name="Yang W.F."/>
            <person name="Lam T.T."/>
            <person name="Chang Q.C."/>
            <person name="Ding S.J."/>
            <person name="Wang X.J."/>
            <person name="Zhu J.G."/>
            <person name="Ruan X.D."/>
            <person name="Zhao L."/>
            <person name="Wei J.T."/>
            <person name="Ye R.Z."/>
            <person name="Que T.C."/>
            <person name="Du C.H."/>
            <person name="Zhou Y.H."/>
            <person name="Cheng J.X."/>
            <person name="Dai P.F."/>
            <person name="Guo W.B."/>
            <person name="Han X.H."/>
            <person name="Huang E.J."/>
            <person name="Li L.F."/>
            <person name="Wei W."/>
            <person name="Gao Y.C."/>
            <person name="Liu J.Z."/>
            <person name="Shao H.Z."/>
            <person name="Wang X."/>
            <person name="Wang C.C."/>
            <person name="Yang T.C."/>
            <person name="Huo Q.B."/>
            <person name="Li W."/>
            <person name="Chen H.Y."/>
            <person name="Chen S.E."/>
            <person name="Zhou L.G."/>
            <person name="Ni X.B."/>
            <person name="Tian J.H."/>
            <person name="Sheng Y."/>
            <person name="Liu T."/>
            <person name="Pan Y.S."/>
            <person name="Xia L.Y."/>
            <person name="Li J."/>
            <person name="Zhao F."/>
            <person name="Cao W.C."/>
        </authorList>
    </citation>
    <scope>NUCLEOTIDE SEQUENCE [LARGE SCALE GENOMIC DNA]</scope>
    <source>
        <strain evidence="1">Iper-2018</strain>
    </source>
</reference>
<organism evidence="1 2">
    <name type="scientific">Ixodes persulcatus</name>
    <name type="common">Taiga tick</name>
    <dbReference type="NCBI Taxonomy" id="34615"/>
    <lineage>
        <taxon>Eukaryota</taxon>
        <taxon>Metazoa</taxon>
        <taxon>Ecdysozoa</taxon>
        <taxon>Arthropoda</taxon>
        <taxon>Chelicerata</taxon>
        <taxon>Arachnida</taxon>
        <taxon>Acari</taxon>
        <taxon>Parasitiformes</taxon>
        <taxon>Ixodida</taxon>
        <taxon>Ixodoidea</taxon>
        <taxon>Ixodidae</taxon>
        <taxon>Ixodinae</taxon>
        <taxon>Ixodes</taxon>
    </lineage>
</organism>